<evidence type="ECO:0000313" key="3">
    <source>
        <dbReference type="Proteomes" id="UP000593567"/>
    </source>
</evidence>
<keyword evidence="3" id="KW-1185">Reference proteome</keyword>
<accession>A0A7J7K372</accession>
<evidence type="ECO:0000256" key="1">
    <source>
        <dbReference type="SAM" id="Phobius"/>
    </source>
</evidence>
<reference evidence="2" key="1">
    <citation type="submission" date="2020-06" db="EMBL/GenBank/DDBJ databases">
        <title>Draft genome of Bugula neritina, a colonial animal packing powerful symbionts and potential medicines.</title>
        <authorList>
            <person name="Rayko M."/>
        </authorList>
    </citation>
    <scope>NUCLEOTIDE SEQUENCE [LARGE SCALE GENOMIC DNA]</scope>
    <source>
        <strain evidence="2">Kwan_BN1</strain>
    </source>
</reference>
<keyword evidence="1" id="KW-0812">Transmembrane</keyword>
<feature type="transmembrane region" description="Helical" evidence="1">
    <location>
        <begin position="43"/>
        <end position="62"/>
    </location>
</feature>
<keyword evidence="1" id="KW-1133">Transmembrane helix</keyword>
<name>A0A7J7K372_BUGNE</name>
<evidence type="ECO:0000313" key="2">
    <source>
        <dbReference type="EMBL" id="KAF6033069.1"/>
    </source>
</evidence>
<protein>
    <submittedName>
        <fullName evidence="2">Uncharacterized protein</fullName>
    </submittedName>
</protein>
<dbReference type="Proteomes" id="UP000593567">
    <property type="component" value="Unassembled WGS sequence"/>
</dbReference>
<comment type="caution">
    <text evidence="2">The sequence shown here is derived from an EMBL/GenBank/DDBJ whole genome shotgun (WGS) entry which is preliminary data.</text>
</comment>
<dbReference type="EMBL" id="VXIV02001458">
    <property type="protein sequence ID" value="KAF6033069.1"/>
    <property type="molecule type" value="Genomic_DNA"/>
</dbReference>
<organism evidence="2 3">
    <name type="scientific">Bugula neritina</name>
    <name type="common">Brown bryozoan</name>
    <name type="synonym">Sertularia neritina</name>
    <dbReference type="NCBI Taxonomy" id="10212"/>
    <lineage>
        <taxon>Eukaryota</taxon>
        <taxon>Metazoa</taxon>
        <taxon>Spiralia</taxon>
        <taxon>Lophotrochozoa</taxon>
        <taxon>Bryozoa</taxon>
        <taxon>Gymnolaemata</taxon>
        <taxon>Cheilostomatida</taxon>
        <taxon>Flustrina</taxon>
        <taxon>Buguloidea</taxon>
        <taxon>Bugulidae</taxon>
        <taxon>Bugula</taxon>
    </lineage>
</organism>
<dbReference type="AlphaFoldDB" id="A0A7J7K372"/>
<sequence>MTKYSIAKVKVAFIHFSPEISCTVSLTSSTVINRTNKMIPIRLTAKPLVVGLMCSLAVLWGGRAVLSSYDKTEVLQNEEFARDRGMSSIKSHMSTLNSDTLRQNVRFTRKAANPNKVHRFILTKVEKTGSSTLFSILSRFTQIYNLNILTQKNFHHISWSRPKGEDWDIGPEPVDRADVLITMHGTTNPFSTNT</sequence>
<gene>
    <name evidence="2" type="ORF">EB796_008650</name>
</gene>
<proteinExistence type="predicted"/>
<keyword evidence="1" id="KW-0472">Membrane</keyword>